<evidence type="ECO:0000256" key="1">
    <source>
        <dbReference type="SAM" id="MobiDB-lite"/>
    </source>
</evidence>
<reference evidence="3" key="1">
    <citation type="submission" date="2017-05" db="EMBL/GenBank/DDBJ databases">
        <authorList>
            <person name="Lin X."/>
        </authorList>
    </citation>
    <scope>NUCLEOTIDE SEQUENCE [LARGE SCALE GENOMIC DNA]</scope>
    <source>
        <strain evidence="3">JLT2012</strain>
    </source>
</reference>
<feature type="region of interest" description="Disordered" evidence="1">
    <location>
        <begin position="1"/>
        <end position="52"/>
    </location>
</feature>
<gene>
    <name evidence="2" type="ORF">B5C34_12790</name>
</gene>
<keyword evidence="3" id="KW-1185">Reference proteome</keyword>
<comment type="caution">
    <text evidence="2">The sequence shown here is derived from an EMBL/GenBank/DDBJ whole genome shotgun (WGS) entry which is preliminary data.</text>
</comment>
<dbReference type="RefSeq" id="WP_088712948.1">
    <property type="nucleotide sequence ID" value="NZ_NFZT01000001.1"/>
</dbReference>
<feature type="compositionally biased region" description="Low complexity" evidence="1">
    <location>
        <begin position="16"/>
        <end position="26"/>
    </location>
</feature>
<organism evidence="2 3">
    <name type="scientific">Pacificimonas flava</name>
    <dbReference type="NCBI Taxonomy" id="1234595"/>
    <lineage>
        <taxon>Bacteria</taxon>
        <taxon>Pseudomonadati</taxon>
        <taxon>Pseudomonadota</taxon>
        <taxon>Alphaproteobacteria</taxon>
        <taxon>Sphingomonadales</taxon>
        <taxon>Sphingosinicellaceae</taxon>
        <taxon>Pacificimonas</taxon>
    </lineage>
</organism>
<accession>A0A219B904</accession>
<sequence length="198" mass="20942">MGDRKKKTKKHKKDVAAGPGTATATTERLAEDPEISVPAELEDPDPIRPLEGHAFEIPDDLADRFRETGREWQGKAEAALALWLDEASLALRKDGLTGLRKIMEEKTERARERAESGELEKDVDKFVGKVAGTIGRDIAATAVSSALAAFAASATRSPNDASKSASKGTASTDPDTGPDAENGPSANDEGTNDSERGA</sequence>
<feature type="compositionally biased region" description="Basic residues" evidence="1">
    <location>
        <begin position="1"/>
        <end position="13"/>
    </location>
</feature>
<feature type="compositionally biased region" description="Low complexity" evidence="1">
    <location>
        <begin position="161"/>
        <end position="172"/>
    </location>
</feature>
<feature type="region of interest" description="Disordered" evidence="1">
    <location>
        <begin position="150"/>
        <end position="198"/>
    </location>
</feature>
<evidence type="ECO:0000313" key="2">
    <source>
        <dbReference type="EMBL" id="OWV34248.1"/>
    </source>
</evidence>
<dbReference type="Proteomes" id="UP000198462">
    <property type="component" value="Unassembled WGS sequence"/>
</dbReference>
<proteinExistence type="predicted"/>
<dbReference type="AlphaFoldDB" id="A0A219B904"/>
<evidence type="ECO:0000313" key="3">
    <source>
        <dbReference type="Proteomes" id="UP000198462"/>
    </source>
</evidence>
<protein>
    <submittedName>
        <fullName evidence="2">Uncharacterized protein</fullName>
    </submittedName>
</protein>
<name>A0A219B904_9SPHN</name>
<dbReference type="EMBL" id="NFZT01000001">
    <property type="protein sequence ID" value="OWV34248.1"/>
    <property type="molecule type" value="Genomic_DNA"/>
</dbReference>
<dbReference type="OrthoDB" id="361944at2"/>